<dbReference type="PANTHER" id="PTHR48007:SF76">
    <property type="entry name" value="OS03G0145102 PROTEIN"/>
    <property type="match status" value="1"/>
</dbReference>
<name>A0ABR1FUK9_AURAN</name>
<reference evidence="4 5" key="1">
    <citation type="submission" date="2024-03" db="EMBL/GenBank/DDBJ databases">
        <title>Aureococcus anophagefferens CCMP1851 and Kratosvirus quantuckense: Draft genome of a second virus-susceptible host strain in the model system.</title>
        <authorList>
            <person name="Chase E."/>
            <person name="Truchon A.R."/>
            <person name="Schepens W."/>
            <person name="Wilhelm S.W."/>
        </authorList>
    </citation>
    <scope>NUCLEOTIDE SEQUENCE [LARGE SCALE GENOMIC DNA]</scope>
    <source>
        <strain evidence="4 5">CCMP1851</strain>
    </source>
</reference>
<dbReference type="PROSITE" id="PS51450">
    <property type="entry name" value="LRR"/>
    <property type="match status" value="1"/>
</dbReference>
<keyword evidence="1" id="KW-0433">Leucine-rich repeat</keyword>
<feature type="region of interest" description="Disordered" evidence="3">
    <location>
        <begin position="446"/>
        <end position="511"/>
    </location>
</feature>
<gene>
    <name evidence="4" type="ORF">SO694_00026053</name>
</gene>
<sequence>MVKHIYSPLECYLEIYAARQVVQHSRKNAKHREDQIQAEADLVHFQNHLKECTGIPGEVDSGLSKKEMHAPGQEKSANFKGSAVFHSHALVAFFEMTCGYGWARRSGWVGRAPTRKIKPVPFFAVDPSNWYGVGINRPRQRVGKLLLGGNGLEGVVPYKSICAMVSLDTLQLQMNELRGPVPAQLGAMSALTDLDLSCNHLEGTVPEELGDAMALTRLDLSSNALDGELPDMLGDLDRLRTFKVAANGGLRGSVPASFAGLTALTDLDLAENAFSGPVPPFAALLTNLTCLDLSHNAFDGPLPPLPPSLTTLDLGHNAVSGGVAPEFCQTAAATLETCFLNNNALEGPVPAEIGDMVALRSLNLSHNRLSGLVPDSVTRLTNTRSLDLQGNALEGVTIPQGLEDLPNLQYYMGAEGFASHYLQRPKRFDRYRFAFGMEFQKIYAGPTRLPPVAPKDGGEHDAGGDRAAPPTPPPRARDRLPTYVQATNGRGAPPAIRRSMIQASRAPAADG</sequence>
<dbReference type="EMBL" id="JBBJCI010000227">
    <property type="protein sequence ID" value="KAK7238881.1"/>
    <property type="molecule type" value="Genomic_DNA"/>
</dbReference>
<dbReference type="Pfam" id="PF13855">
    <property type="entry name" value="LRR_8"/>
    <property type="match status" value="2"/>
</dbReference>
<evidence type="ECO:0000256" key="3">
    <source>
        <dbReference type="SAM" id="MobiDB-lite"/>
    </source>
</evidence>
<dbReference type="Pfam" id="PF00560">
    <property type="entry name" value="LRR_1"/>
    <property type="match status" value="1"/>
</dbReference>
<comment type="caution">
    <text evidence="4">The sequence shown here is derived from an EMBL/GenBank/DDBJ whole genome shotgun (WGS) entry which is preliminary data.</text>
</comment>
<dbReference type="SUPFAM" id="SSF52058">
    <property type="entry name" value="L domain-like"/>
    <property type="match status" value="1"/>
</dbReference>
<evidence type="ECO:0000313" key="4">
    <source>
        <dbReference type="EMBL" id="KAK7238881.1"/>
    </source>
</evidence>
<proteinExistence type="predicted"/>
<organism evidence="4 5">
    <name type="scientific">Aureococcus anophagefferens</name>
    <name type="common">Harmful bloom alga</name>
    <dbReference type="NCBI Taxonomy" id="44056"/>
    <lineage>
        <taxon>Eukaryota</taxon>
        <taxon>Sar</taxon>
        <taxon>Stramenopiles</taxon>
        <taxon>Ochrophyta</taxon>
        <taxon>Pelagophyceae</taxon>
        <taxon>Pelagomonadales</taxon>
        <taxon>Pelagomonadaceae</taxon>
        <taxon>Aureococcus</taxon>
    </lineage>
</organism>
<dbReference type="SMART" id="SM00369">
    <property type="entry name" value="LRR_TYP"/>
    <property type="match status" value="4"/>
</dbReference>
<keyword evidence="5" id="KW-1185">Reference proteome</keyword>
<dbReference type="InterPro" id="IPR046959">
    <property type="entry name" value="PRK1-6/SRF4-like"/>
</dbReference>
<protein>
    <submittedName>
        <fullName evidence="4">Uncharacterized protein</fullName>
    </submittedName>
</protein>
<evidence type="ECO:0000256" key="2">
    <source>
        <dbReference type="ARBA" id="ARBA00022737"/>
    </source>
</evidence>
<accession>A0ABR1FUK9</accession>
<dbReference type="InterPro" id="IPR001611">
    <property type="entry name" value="Leu-rich_rpt"/>
</dbReference>
<evidence type="ECO:0000313" key="5">
    <source>
        <dbReference type="Proteomes" id="UP001363151"/>
    </source>
</evidence>
<dbReference type="PANTHER" id="PTHR48007">
    <property type="entry name" value="LEUCINE-RICH REPEAT RECEPTOR-LIKE PROTEIN KINASE PXC1"/>
    <property type="match status" value="1"/>
</dbReference>
<dbReference type="Gene3D" id="3.80.10.10">
    <property type="entry name" value="Ribonuclease Inhibitor"/>
    <property type="match status" value="2"/>
</dbReference>
<dbReference type="Proteomes" id="UP001363151">
    <property type="component" value="Unassembled WGS sequence"/>
</dbReference>
<keyword evidence="2" id="KW-0677">Repeat</keyword>
<dbReference type="InterPro" id="IPR032675">
    <property type="entry name" value="LRR_dom_sf"/>
</dbReference>
<dbReference type="InterPro" id="IPR003591">
    <property type="entry name" value="Leu-rich_rpt_typical-subtyp"/>
</dbReference>
<evidence type="ECO:0000256" key="1">
    <source>
        <dbReference type="ARBA" id="ARBA00022614"/>
    </source>
</evidence>